<organism evidence="1 2">
    <name type="scientific">Microbacterium galbinum</name>
    <dbReference type="NCBI Taxonomy" id="2851646"/>
    <lineage>
        <taxon>Bacteria</taxon>
        <taxon>Bacillati</taxon>
        <taxon>Actinomycetota</taxon>
        <taxon>Actinomycetes</taxon>
        <taxon>Micrococcales</taxon>
        <taxon>Microbacteriaceae</taxon>
        <taxon>Microbacterium</taxon>
    </lineage>
</organism>
<dbReference type="RefSeq" id="WP_247957269.1">
    <property type="nucleotide sequence ID" value="NZ_CP078077.1"/>
</dbReference>
<dbReference type="EMBL" id="CP078077">
    <property type="protein sequence ID" value="UPL14163.1"/>
    <property type="molecule type" value="Genomic_DNA"/>
</dbReference>
<evidence type="ECO:0000313" key="2">
    <source>
        <dbReference type="Proteomes" id="UP000831963"/>
    </source>
</evidence>
<sequence>MTENSDLTDASTFELAELSIGFLAPPEVFDELHRRVEEMLETEFENVVWEMHIRENLTDDPDHRENYAGLYEQVEIEEKHGLLGKRIDPGES</sequence>
<reference evidence="1 2" key="1">
    <citation type="submission" date="2021-06" db="EMBL/GenBank/DDBJ databases">
        <title>Genome-based taxonomic framework of Microbacterium strains isolated from marine environment, the description of four new species and reclassification of four preexisting species.</title>
        <authorList>
            <person name="Lee S.D."/>
            <person name="Kim S.-M."/>
            <person name="Byeon Y.-S."/>
            <person name="Yang H.L."/>
            <person name="Kim I.S."/>
        </authorList>
    </citation>
    <scope>NUCLEOTIDE SEQUENCE [LARGE SCALE GENOMIC DNA]</scope>
    <source>
        <strain evidence="1 2">SSW1-36</strain>
    </source>
</reference>
<name>A0ABY4IN68_9MICO</name>
<dbReference type="Proteomes" id="UP000831963">
    <property type="component" value="Chromosome"/>
</dbReference>
<accession>A0ABY4IN68</accession>
<keyword evidence="2" id="KW-1185">Reference proteome</keyword>
<proteinExistence type="predicted"/>
<evidence type="ECO:0000313" key="1">
    <source>
        <dbReference type="EMBL" id="UPL14163.1"/>
    </source>
</evidence>
<protein>
    <submittedName>
        <fullName evidence="1">Uncharacterized protein</fullName>
    </submittedName>
</protein>
<gene>
    <name evidence="1" type="ORF">KV396_06615</name>
</gene>